<evidence type="ECO:0000313" key="2">
    <source>
        <dbReference type="Proteomes" id="UP001429601"/>
    </source>
</evidence>
<protein>
    <recommendedName>
        <fullName evidence="3">Lipoprotein</fullName>
    </recommendedName>
</protein>
<comment type="caution">
    <text evidence="1">The sequence shown here is derived from an EMBL/GenBank/DDBJ whole genome shotgun (WGS) entry which is preliminary data.</text>
</comment>
<evidence type="ECO:0000313" key="1">
    <source>
        <dbReference type="EMBL" id="NID06618.1"/>
    </source>
</evidence>
<sequence length="74" mass="8207">MNAFLRTCLVTLACLAAFGCAVQKTQRDRDIEQCTYGVVVPDNISQREREAYIQHEAVPACLRAKGYTDAEGAR</sequence>
<dbReference type="RefSeq" id="WP_167129182.1">
    <property type="nucleotide sequence ID" value="NZ_JAAQQR010000010.1"/>
</dbReference>
<name>A0ABX0Q8B3_9GAMM</name>
<reference evidence="1 2" key="1">
    <citation type="journal article" date="2011" name="Curr. Microbiol.">
        <title>Luteibacter jiangsuensis sp. nov.: a methamidophos-degrading bacterium isolated from a methamidophos-manufacturing factory.</title>
        <authorList>
            <person name="Wang L."/>
            <person name="Wang G.L."/>
            <person name="Li S.P."/>
            <person name="Jiang J.D."/>
        </authorList>
    </citation>
    <scope>NUCLEOTIDE SEQUENCE [LARGE SCALE GENOMIC DNA]</scope>
    <source>
        <strain evidence="1 2">CGMCC 1.10133</strain>
    </source>
</reference>
<gene>
    <name evidence="1" type="ORF">HBF26_17115</name>
</gene>
<organism evidence="1 2">
    <name type="scientific">Luteibacter jiangsuensis</name>
    <dbReference type="NCBI Taxonomy" id="637577"/>
    <lineage>
        <taxon>Bacteria</taxon>
        <taxon>Pseudomonadati</taxon>
        <taxon>Pseudomonadota</taxon>
        <taxon>Gammaproteobacteria</taxon>
        <taxon>Lysobacterales</taxon>
        <taxon>Rhodanobacteraceae</taxon>
        <taxon>Luteibacter</taxon>
    </lineage>
</organism>
<evidence type="ECO:0008006" key="3">
    <source>
        <dbReference type="Google" id="ProtNLM"/>
    </source>
</evidence>
<accession>A0ABX0Q8B3</accession>
<proteinExistence type="predicted"/>
<keyword evidence="2" id="KW-1185">Reference proteome</keyword>
<dbReference type="Proteomes" id="UP001429601">
    <property type="component" value="Unassembled WGS sequence"/>
</dbReference>
<dbReference type="EMBL" id="JAAQQR010000010">
    <property type="protein sequence ID" value="NID06618.1"/>
    <property type="molecule type" value="Genomic_DNA"/>
</dbReference>
<dbReference type="PROSITE" id="PS51257">
    <property type="entry name" value="PROKAR_LIPOPROTEIN"/>
    <property type="match status" value="1"/>
</dbReference>